<dbReference type="Pfam" id="PF00884">
    <property type="entry name" value="Sulfatase"/>
    <property type="match status" value="1"/>
</dbReference>
<dbReference type="InterPro" id="IPR050738">
    <property type="entry name" value="Sulfatase"/>
</dbReference>
<keyword evidence="2" id="KW-0479">Metal-binding</keyword>
<evidence type="ECO:0000256" key="5">
    <source>
        <dbReference type="SAM" id="MobiDB-lite"/>
    </source>
</evidence>
<dbReference type="InterPro" id="IPR017850">
    <property type="entry name" value="Alkaline_phosphatase_core_sf"/>
</dbReference>
<dbReference type="Gene3D" id="3.30.1120.10">
    <property type="match status" value="1"/>
</dbReference>
<evidence type="ECO:0000256" key="2">
    <source>
        <dbReference type="ARBA" id="ARBA00022723"/>
    </source>
</evidence>
<feature type="domain" description="Sulfatase N-terminal" evidence="6">
    <location>
        <begin position="101"/>
        <end position="516"/>
    </location>
</feature>
<reference evidence="7 8" key="1">
    <citation type="submission" date="2020-07" db="EMBL/GenBank/DDBJ databases">
        <authorList>
            <person name="Xu S."/>
            <person name="Li A."/>
        </authorList>
    </citation>
    <scope>NUCLEOTIDE SEQUENCE [LARGE SCALE GENOMIC DNA]</scope>
    <source>
        <strain evidence="7 8">SG-8</strain>
    </source>
</reference>
<feature type="region of interest" description="Disordered" evidence="5">
    <location>
        <begin position="1"/>
        <end position="20"/>
    </location>
</feature>
<dbReference type="Gene3D" id="3.40.720.10">
    <property type="entry name" value="Alkaline Phosphatase, subunit A"/>
    <property type="match status" value="1"/>
</dbReference>
<evidence type="ECO:0000256" key="4">
    <source>
        <dbReference type="ARBA" id="ARBA00022837"/>
    </source>
</evidence>
<evidence type="ECO:0000256" key="3">
    <source>
        <dbReference type="ARBA" id="ARBA00022801"/>
    </source>
</evidence>
<accession>A0A7W3YFN4</accession>
<name>A0A7W3YFN4_9GAMM</name>
<dbReference type="GO" id="GO:0016787">
    <property type="term" value="F:hydrolase activity"/>
    <property type="evidence" value="ECO:0007669"/>
    <property type="project" value="UniProtKB-KW"/>
</dbReference>
<feature type="region of interest" description="Disordered" evidence="5">
    <location>
        <begin position="45"/>
        <end position="67"/>
    </location>
</feature>
<dbReference type="Proteomes" id="UP000552587">
    <property type="component" value="Unassembled WGS sequence"/>
</dbReference>
<dbReference type="EMBL" id="JACHTE010000010">
    <property type="protein sequence ID" value="MBB1089550.1"/>
    <property type="molecule type" value="Genomic_DNA"/>
</dbReference>
<dbReference type="InterPro" id="IPR000917">
    <property type="entry name" value="Sulfatase_N"/>
</dbReference>
<keyword evidence="3" id="KW-0378">Hydrolase</keyword>
<dbReference type="AlphaFoldDB" id="A0A7W3YFN4"/>
<dbReference type="InterPro" id="IPR024607">
    <property type="entry name" value="Sulfatase_CS"/>
</dbReference>
<evidence type="ECO:0000313" key="7">
    <source>
        <dbReference type="EMBL" id="MBB1089550.1"/>
    </source>
</evidence>
<gene>
    <name evidence="7" type="ORF">H4F99_13780</name>
</gene>
<organism evidence="7 8">
    <name type="scientific">Marilutibacter penaei</name>
    <dbReference type="NCBI Taxonomy" id="2759900"/>
    <lineage>
        <taxon>Bacteria</taxon>
        <taxon>Pseudomonadati</taxon>
        <taxon>Pseudomonadota</taxon>
        <taxon>Gammaproteobacteria</taxon>
        <taxon>Lysobacterales</taxon>
        <taxon>Lysobacteraceae</taxon>
        <taxon>Marilutibacter</taxon>
    </lineage>
</organism>
<sequence>MATPSAHHAPAADRPARRSASPRSFLAAFAAGLLACSASLPTVAQQASGFDPSPPANTPGWPDRRHLPIEPYAPDLKLAPTVAGSDPAHWPKEIAAPEGAPNVLLVMMDDVGFGATETFGGPVPTPTFDRIANEGLRFNRFHTTALCSPTRAALITGRNHHVASTGIIMEFSTPYPGYHSLMSRSVGSIGEILTANGYGSAWFGKNHNVPDWQTSPAGPFDLWPTGLGFEYFYGFLGADAHQFRPAVYENTKPVDPYLGREDSYHFDADMADHAIQWMQTRKSVWPDRPLFAYYTPGTAHAPHHAPKEWRDRFKGKFDMGWDVLREQTFERQKQLGIIPANAVLNPTPDDYTRFDSLSPDMKRVVAREMEVYAAALAHSDYQVGRVLDALERMGELDNTLVIYIMGDNGSSAEDPTGVGITSEITVLGNNVMDRPEYMVENIEEFGGMWFQNHYSHGWAHAMNTPFQWDKKIASHLGGTRTGMAIRWPGHIKDPGAIRSQFTHVTDIVPTILEAAGLPAPETINGIRQVPMNGSSLVYAFNDPGARERHTTQYFEIVANQAIYHEGWIANTTPKRLPWVGRGDAHADPFNEYEWELYHLDEDFTQSRNLAAENPAKLQELRQLFLAEAGRNQVFPLDDRYIERVDPENRPKHNEGRTRFDFYEGTTRITEALAPNMKNTSFRITADIEVPQGGANGIIMTQGGWFGGNALMLQDGKPTYAYALSHYPEHKTTVQGAQPLAAGRHTIVMDFTYDGGGVGKGGNVVLSVDGSRVAEGRIDRTIPARVSADETLDIGEDAGTPVVRTYEVPFRFTGEIHKVTVDLPSAQGGMAGVAAPALD</sequence>
<dbReference type="RefSeq" id="WP_182670449.1">
    <property type="nucleotide sequence ID" value="NZ_JACHTE010000010.1"/>
</dbReference>
<dbReference type="SUPFAM" id="SSF53649">
    <property type="entry name" value="Alkaline phosphatase-like"/>
    <property type="match status" value="1"/>
</dbReference>
<evidence type="ECO:0000313" key="8">
    <source>
        <dbReference type="Proteomes" id="UP000552587"/>
    </source>
</evidence>
<keyword evidence="8" id="KW-1185">Reference proteome</keyword>
<keyword evidence="4" id="KW-0106">Calcium</keyword>
<comment type="caution">
    <text evidence="7">The sequence shown here is derived from an EMBL/GenBank/DDBJ whole genome shotgun (WGS) entry which is preliminary data.</text>
</comment>
<dbReference type="GO" id="GO:0046872">
    <property type="term" value="F:metal ion binding"/>
    <property type="evidence" value="ECO:0007669"/>
    <property type="project" value="UniProtKB-KW"/>
</dbReference>
<protein>
    <submittedName>
        <fullName evidence="7">Arylsulfatase</fullName>
    </submittedName>
</protein>
<dbReference type="PANTHER" id="PTHR42693">
    <property type="entry name" value="ARYLSULFATASE FAMILY MEMBER"/>
    <property type="match status" value="1"/>
</dbReference>
<proteinExistence type="inferred from homology"/>
<evidence type="ECO:0000256" key="1">
    <source>
        <dbReference type="ARBA" id="ARBA00008779"/>
    </source>
</evidence>
<comment type="similarity">
    <text evidence="1">Belongs to the sulfatase family.</text>
</comment>
<dbReference type="PANTHER" id="PTHR42693:SF43">
    <property type="entry name" value="BLL2667 PROTEIN"/>
    <property type="match status" value="1"/>
</dbReference>
<dbReference type="CDD" id="cd16025">
    <property type="entry name" value="PAS_like"/>
    <property type="match status" value="1"/>
</dbReference>
<dbReference type="PROSITE" id="PS00523">
    <property type="entry name" value="SULFATASE_1"/>
    <property type="match status" value="1"/>
</dbReference>
<evidence type="ECO:0000259" key="6">
    <source>
        <dbReference type="Pfam" id="PF00884"/>
    </source>
</evidence>